<comment type="similarity">
    <text evidence="2 11">Belongs to the peptidase M14 family.</text>
</comment>
<evidence type="ECO:0000256" key="4">
    <source>
        <dbReference type="ARBA" id="ARBA00022670"/>
    </source>
</evidence>
<dbReference type="InterPro" id="IPR000834">
    <property type="entry name" value="Peptidase_M14"/>
</dbReference>
<dbReference type="InterPro" id="IPR003146">
    <property type="entry name" value="M14A_act_pep"/>
</dbReference>
<dbReference type="STRING" id="36087.A0A077ZK17"/>
<dbReference type="FunFam" id="3.40.630.10:FF:000084">
    <property type="entry name" value="Carboxypeptidase B2"/>
    <property type="match status" value="1"/>
</dbReference>
<dbReference type="EMBL" id="HG807291">
    <property type="protein sequence ID" value="CDW60666.1"/>
    <property type="molecule type" value="Genomic_DNA"/>
</dbReference>
<dbReference type="Gene3D" id="3.40.630.10">
    <property type="entry name" value="Zn peptidases"/>
    <property type="match status" value="1"/>
</dbReference>
<organism evidence="13 14">
    <name type="scientific">Trichuris trichiura</name>
    <name type="common">Whipworm</name>
    <name type="synonym">Trichocephalus trichiurus</name>
    <dbReference type="NCBI Taxonomy" id="36087"/>
    <lineage>
        <taxon>Eukaryota</taxon>
        <taxon>Metazoa</taxon>
        <taxon>Ecdysozoa</taxon>
        <taxon>Nematoda</taxon>
        <taxon>Enoplea</taxon>
        <taxon>Dorylaimia</taxon>
        <taxon>Trichinellida</taxon>
        <taxon>Trichuridae</taxon>
        <taxon>Trichuris</taxon>
    </lineage>
</organism>
<evidence type="ECO:0000256" key="3">
    <source>
        <dbReference type="ARBA" id="ARBA00022645"/>
    </source>
</evidence>
<dbReference type="Proteomes" id="UP000030665">
    <property type="component" value="Unassembled WGS sequence"/>
</dbReference>
<dbReference type="GO" id="GO:0008270">
    <property type="term" value="F:zinc ion binding"/>
    <property type="evidence" value="ECO:0007669"/>
    <property type="project" value="InterPro"/>
</dbReference>
<dbReference type="OrthoDB" id="3626597at2759"/>
<keyword evidence="5" id="KW-0479">Metal-binding</keyword>
<evidence type="ECO:0000313" key="13">
    <source>
        <dbReference type="EMBL" id="CDW60666.1"/>
    </source>
</evidence>
<proteinExistence type="inferred from homology"/>
<dbReference type="Pfam" id="PF02244">
    <property type="entry name" value="Propep_M14"/>
    <property type="match status" value="1"/>
</dbReference>
<keyword evidence="6" id="KW-0732">Signal</keyword>
<feature type="domain" description="Peptidase M14" evidence="12">
    <location>
        <begin position="103"/>
        <end position="230"/>
    </location>
</feature>
<dbReference type="Pfam" id="PF00246">
    <property type="entry name" value="Peptidase_M14"/>
    <property type="match status" value="1"/>
</dbReference>
<dbReference type="InterPro" id="IPR036990">
    <property type="entry name" value="M14A-like_propep"/>
</dbReference>
<dbReference type="SUPFAM" id="SSF54897">
    <property type="entry name" value="Protease propeptides/inhibitors"/>
    <property type="match status" value="1"/>
</dbReference>
<keyword evidence="14" id="KW-1185">Reference proteome</keyword>
<comment type="cofactor">
    <cofactor evidence="1">
        <name>Zn(2+)</name>
        <dbReference type="ChEBI" id="CHEBI:29105"/>
    </cofactor>
</comment>
<sequence>MLLEIVPRTITDQKNLRDLEHGDLMVDFWKAAALPGQAAIALVRREFRNKVVQYLREHMLEWTKLDFDVGKHLRDVHFPWLEKNKKKKIFDARSGWDQFPYDEYNSYSEISSLLMQVRAEFPNITRLVTIGHSYEGRRLLAVVVTPHLLVLLKPCYNLFQIGNADRGVWIDAGIHAREWISVSSAVYMIGQILTDYKEDKNGMRQLMDHLSWYILPILNPDGYEFTRTTV</sequence>
<accession>A0A077ZK17</accession>
<name>A0A077ZK17_TRITR</name>
<evidence type="ECO:0000256" key="8">
    <source>
        <dbReference type="ARBA" id="ARBA00022833"/>
    </source>
</evidence>
<dbReference type="GO" id="GO:0006508">
    <property type="term" value="P:proteolysis"/>
    <property type="evidence" value="ECO:0007669"/>
    <property type="project" value="UniProtKB-KW"/>
</dbReference>
<dbReference type="PROSITE" id="PS52035">
    <property type="entry name" value="PEPTIDASE_M14"/>
    <property type="match status" value="1"/>
</dbReference>
<keyword evidence="3" id="KW-0121">Carboxypeptidase</keyword>
<evidence type="ECO:0000313" key="14">
    <source>
        <dbReference type="Proteomes" id="UP000030665"/>
    </source>
</evidence>
<keyword evidence="8" id="KW-0862">Zinc</keyword>
<dbReference type="GO" id="GO:0004181">
    <property type="term" value="F:metallocarboxypeptidase activity"/>
    <property type="evidence" value="ECO:0007669"/>
    <property type="project" value="InterPro"/>
</dbReference>
<evidence type="ECO:0000256" key="9">
    <source>
        <dbReference type="ARBA" id="ARBA00023049"/>
    </source>
</evidence>
<dbReference type="SUPFAM" id="SSF53187">
    <property type="entry name" value="Zn-dependent exopeptidases"/>
    <property type="match status" value="1"/>
</dbReference>
<evidence type="ECO:0000259" key="12">
    <source>
        <dbReference type="PROSITE" id="PS52035"/>
    </source>
</evidence>
<protein>
    <submittedName>
        <fullName evidence="13">Peptidase M14 domain containing protein</fullName>
    </submittedName>
</protein>
<dbReference type="GO" id="GO:0005615">
    <property type="term" value="C:extracellular space"/>
    <property type="evidence" value="ECO:0007669"/>
    <property type="project" value="TreeGrafter"/>
</dbReference>
<comment type="caution">
    <text evidence="11">Lacks conserved residue(s) required for the propagation of feature annotation.</text>
</comment>
<dbReference type="Gene3D" id="3.30.70.340">
    <property type="entry name" value="Metallocarboxypeptidase-like"/>
    <property type="match status" value="1"/>
</dbReference>
<evidence type="ECO:0000256" key="6">
    <source>
        <dbReference type="ARBA" id="ARBA00022729"/>
    </source>
</evidence>
<evidence type="ECO:0000256" key="11">
    <source>
        <dbReference type="PROSITE-ProRule" id="PRU01379"/>
    </source>
</evidence>
<evidence type="ECO:0000256" key="1">
    <source>
        <dbReference type="ARBA" id="ARBA00001947"/>
    </source>
</evidence>
<keyword evidence="7" id="KW-0378">Hydrolase</keyword>
<keyword evidence="10" id="KW-1015">Disulfide bond</keyword>
<gene>
    <name evidence="13" type="ORF">TTRE_0000905701</name>
</gene>
<evidence type="ECO:0000256" key="10">
    <source>
        <dbReference type="ARBA" id="ARBA00023157"/>
    </source>
</evidence>
<dbReference type="AlphaFoldDB" id="A0A077ZK17"/>
<dbReference type="PANTHER" id="PTHR11705:SF91">
    <property type="entry name" value="FI01817P-RELATED"/>
    <property type="match status" value="1"/>
</dbReference>
<keyword evidence="9" id="KW-0482">Metalloprotease</keyword>
<evidence type="ECO:0000256" key="2">
    <source>
        <dbReference type="ARBA" id="ARBA00005988"/>
    </source>
</evidence>
<reference evidence="13" key="1">
    <citation type="submission" date="2014-01" db="EMBL/GenBank/DDBJ databases">
        <authorList>
            <person name="Aslett M."/>
        </authorList>
    </citation>
    <scope>NUCLEOTIDE SEQUENCE</scope>
</reference>
<reference evidence="13" key="2">
    <citation type="submission" date="2014-03" db="EMBL/GenBank/DDBJ databases">
        <title>The whipworm genome and dual-species transcriptomics of an intimate host-pathogen interaction.</title>
        <authorList>
            <person name="Foth B.J."/>
            <person name="Tsai I.J."/>
            <person name="Reid A.J."/>
            <person name="Bancroft A.J."/>
            <person name="Nichol S."/>
            <person name="Tracey A."/>
            <person name="Holroyd N."/>
            <person name="Cotton J.A."/>
            <person name="Stanley E.J."/>
            <person name="Zarowiecki M."/>
            <person name="Liu J.Z."/>
            <person name="Huckvale T."/>
            <person name="Cooper P.J."/>
            <person name="Grencis R.K."/>
            <person name="Berriman M."/>
        </authorList>
    </citation>
    <scope>NUCLEOTIDE SEQUENCE [LARGE SCALE GENOMIC DNA]</scope>
</reference>
<keyword evidence="4" id="KW-0645">Protease</keyword>
<evidence type="ECO:0000256" key="7">
    <source>
        <dbReference type="ARBA" id="ARBA00022801"/>
    </source>
</evidence>
<dbReference type="PANTHER" id="PTHR11705">
    <property type="entry name" value="PROTEASE FAMILY M14 CARBOXYPEPTIDASE A,B"/>
    <property type="match status" value="1"/>
</dbReference>
<evidence type="ECO:0000256" key="5">
    <source>
        <dbReference type="ARBA" id="ARBA00022723"/>
    </source>
</evidence>